<dbReference type="Proteomes" id="UP000248975">
    <property type="component" value="Unassembled WGS sequence"/>
</dbReference>
<dbReference type="GO" id="GO:0004802">
    <property type="term" value="F:transketolase activity"/>
    <property type="evidence" value="ECO:0007669"/>
    <property type="project" value="UniProtKB-UniRule"/>
</dbReference>
<comment type="cofactor">
    <cofactor evidence="1">
        <name>Ca(2+)</name>
        <dbReference type="ChEBI" id="CHEBI:29108"/>
    </cofactor>
</comment>
<dbReference type="PANTHER" id="PTHR43522">
    <property type="entry name" value="TRANSKETOLASE"/>
    <property type="match status" value="1"/>
</dbReference>
<dbReference type="PANTHER" id="PTHR43522:SF2">
    <property type="entry name" value="TRANSKETOLASE 1-RELATED"/>
    <property type="match status" value="1"/>
</dbReference>
<evidence type="ECO:0000256" key="12">
    <source>
        <dbReference type="ARBA" id="ARBA00023052"/>
    </source>
</evidence>
<feature type="site" description="Important for catalytic activity" evidence="19">
    <location>
        <position position="35"/>
    </location>
</feature>
<dbReference type="FunFam" id="3.40.50.970:FF:000004">
    <property type="entry name" value="Transketolase"/>
    <property type="match status" value="1"/>
</dbReference>
<evidence type="ECO:0000256" key="13">
    <source>
        <dbReference type="ARBA" id="ARBA00049473"/>
    </source>
</evidence>
<evidence type="ECO:0000256" key="9">
    <source>
        <dbReference type="ARBA" id="ARBA00022723"/>
    </source>
</evidence>
<feature type="binding site" evidence="17">
    <location>
        <position position="75"/>
    </location>
    <ligand>
        <name>thiamine diphosphate</name>
        <dbReference type="ChEBI" id="CHEBI:58937"/>
    </ligand>
</feature>
<evidence type="ECO:0000256" key="15">
    <source>
        <dbReference type="PIRSR" id="PIRSR605478-1"/>
    </source>
</evidence>
<feature type="binding site" evidence="17">
    <location>
        <position position="192"/>
    </location>
    <ligand>
        <name>thiamine diphosphate</name>
        <dbReference type="ChEBI" id="CHEBI:58937"/>
    </ligand>
</feature>
<dbReference type="SUPFAM" id="SSF52518">
    <property type="entry name" value="Thiamin diphosphate-binding fold (THDP-binding)"/>
    <property type="match status" value="2"/>
</dbReference>
<dbReference type="GO" id="GO:0009052">
    <property type="term" value="P:pentose-phosphate shunt, non-oxidative branch"/>
    <property type="evidence" value="ECO:0007669"/>
    <property type="project" value="UniProtKB-ARBA"/>
</dbReference>
<comment type="catalytic activity">
    <reaction evidence="13">
        <text>D-sedoheptulose 7-phosphate + D-glyceraldehyde 3-phosphate = aldehydo-D-ribose 5-phosphate + D-xylulose 5-phosphate</text>
        <dbReference type="Rhea" id="RHEA:10508"/>
        <dbReference type="ChEBI" id="CHEBI:57483"/>
        <dbReference type="ChEBI" id="CHEBI:57737"/>
        <dbReference type="ChEBI" id="CHEBI:58273"/>
        <dbReference type="ChEBI" id="CHEBI:59776"/>
        <dbReference type="EC" id="2.2.1.1"/>
    </reaction>
</comment>
<comment type="pathway">
    <text evidence="3">Carbohydrate degradation; pentose phosphate pathway.</text>
</comment>
<evidence type="ECO:0000256" key="18">
    <source>
        <dbReference type="PIRSR" id="PIRSR605478-4"/>
    </source>
</evidence>
<organism evidence="21 22">
    <name type="scientific">Cereibacter sphaeroides</name>
    <name type="common">Rhodobacter sphaeroides</name>
    <dbReference type="NCBI Taxonomy" id="1063"/>
    <lineage>
        <taxon>Bacteria</taxon>
        <taxon>Pseudomonadati</taxon>
        <taxon>Pseudomonadota</taxon>
        <taxon>Alphaproteobacteria</taxon>
        <taxon>Rhodobacterales</taxon>
        <taxon>Paracoccaceae</taxon>
        <taxon>Cereibacter</taxon>
    </lineage>
</organism>
<dbReference type="CDD" id="cd07033">
    <property type="entry name" value="TPP_PYR_DXS_TK_like"/>
    <property type="match status" value="1"/>
</dbReference>
<keyword evidence="11 18" id="KW-0460">Magnesium</keyword>
<feature type="binding site" evidence="16">
    <location>
        <position position="265"/>
    </location>
    <ligand>
        <name>substrate</name>
    </ligand>
</feature>
<dbReference type="CDD" id="cd02012">
    <property type="entry name" value="TPP_TK"/>
    <property type="match status" value="1"/>
</dbReference>
<accession>A0A2W5SEU2</accession>
<dbReference type="AlphaFoldDB" id="A0A2W5SEU2"/>
<name>A0A2W5SEU2_CERSP</name>
<dbReference type="EC" id="2.2.1.1" evidence="7 14"/>
<reference evidence="21 22" key="1">
    <citation type="submission" date="2017-08" db="EMBL/GenBank/DDBJ databases">
        <title>Infants hospitalized years apart are colonized by the same room-sourced microbial strains.</title>
        <authorList>
            <person name="Brooks B."/>
            <person name="Olm M.R."/>
            <person name="Firek B.A."/>
            <person name="Baker R."/>
            <person name="Thomas B.C."/>
            <person name="Morowitz M.J."/>
            <person name="Banfield J.F."/>
        </authorList>
    </citation>
    <scope>NUCLEOTIDE SEQUENCE [LARGE SCALE GENOMIC DNA]</scope>
    <source>
        <strain evidence="21">S2_003_000_R2_11</strain>
    </source>
</reference>
<feature type="domain" description="Transketolase-like pyrimidine-binding" evidence="20">
    <location>
        <begin position="357"/>
        <end position="528"/>
    </location>
</feature>
<dbReference type="SUPFAM" id="SSF52922">
    <property type="entry name" value="TK C-terminal domain-like"/>
    <property type="match status" value="1"/>
</dbReference>
<evidence type="ECO:0000256" key="1">
    <source>
        <dbReference type="ARBA" id="ARBA00001913"/>
    </source>
</evidence>
<feature type="binding site" evidence="16">
    <location>
        <position position="523"/>
    </location>
    <ligand>
        <name>substrate</name>
    </ligand>
</feature>
<dbReference type="FunFam" id="3.40.50.970:FF:000003">
    <property type="entry name" value="Transketolase"/>
    <property type="match status" value="1"/>
</dbReference>
<feature type="binding site" evidence="17">
    <location>
        <position position="265"/>
    </location>
    <ligand>
        <name>thiamine diphosphate</name>
        <dbReference type="ChEBI" id="CHEBI:58937"/>
    </ligand>
</feature>
<feature type="binding site" evidence="16">
    <location>
        <position position="360"/>
    </location>
    <ligand>
        <name>substrate</name>
    </ligand>
</feature>
<keyword evidence="10" id="KW-0106">Calcium</keyword>
<comment type="cofactor">
    <cofactor evidence="2">
        <name>Co(2+)</name>
        <dbReference type="ChEBI" id="CHEBI:48828"/>
    </cofactor>
</comment>
<evidence type="ECO:0000256" key="5">
    <source>
        <dbReference type="ARBA" id="ARBA00007131"/>
    </source>
</evidence>
<feature type="binding site" evidence="16">
    <location>
        <position position="35"/>
    </location>
    <ligand>
        <name>substrate</name>
    </ligand>
</feature>
<dbReference type="Gene3D" id="3.40.50.970">
    <property type="match status" value="2"/>
</dbReference>
<dbReference type="Pfam" id="PF22613">
    <property type="entry name" value="Transketolase_C_1"/>
    <property type="match status" value="1"/>
</dbReference>
<proteinExistence type="inferred from homology"/>
<feature type="binding site" evidence="16">
    <location>
        <position position="387"/>
    </location>
    <ligand>
        <name>substrate</name>
    </ligand>
</feature>
<protein>
    <recommendedName>
        <fullName evidence="7 14">Transketolase</fullName>
        <ecNumber evidence="7 14">2.2.1.1</ecNumber>
    </recommendedName>
</protein>
<evidence type="ECO:0000313" key="21">
    <source>
        <dbReference type="EMBL" id="PZQ99392.1"/>
    </source>
</evidence>
<evidence type="ECO:0000259" key="20">
    <source>
        <dbReference type="SMART" id="SM00861"/>
    </source>
</evidence>
<evidence type="ECO:0000256" key="8">
    <source>
        <dbReference type="ARBA" id="ARBA00022679"/>
    </source>
</evidence>
<dbReference type="GO" id="GO:0005829">
    <property type="term" value="C:cytosol"/>
    <property type="evidence" value="ECO:0007669"/>
    <property type="project" value="TreeGrafter"/>
</dbReference>
<evidence type="ECO:0000256" key="11">
    <source>
        <dbReference type="ARBA" id="ARBA00022842"/>
    </source>
</evidence>
<comment type="cofactor">
    <cofactor evidence="18">
        <name>Mg(2+)</name>
        <dbReference type="ChEBI" id="CHEBI:18420"/>
    </cofactor>
    <text evidence="18">Binds 1 Mg(2+) ion per subunit. Can also utilize other divalent metal cations, such as Ca(2+), Mn(2+) and Co(2+).</text>
</comment>
<dbReference type="SMART" id="SM00861">
    <property type="entry name" value="Transket_pyr"/>
    <property type="match status" value="1"/>
</dbReference>
<comment type="caution">
    <text evidence="21">The sequence shown here is derived from an EMBL/GenBank/DDBJ whole genome shotgun (WGS) entry which is preliminary data.</text>
</comment>
<evidence type="ECO:0000256" key="7">
    <source>
        <dbReference type="ARBA" id="ARBA00013152"/>
    </source>
</evidence>
<feature type="binding site" evidence="16">
    <location>
        <position position="472"/>
    </location>
    <ligand>
        <name>substrate</name>
    </ligand>
</feature>
<evidence type="ECO:0000313" key="22">
    <source>
        <dbReference type="Proteomes" id="UP000248975"/>
    </source>
</evidence>
<evidence type="ECO:0000256" key="6">
    <source>
        <dbReference type="ARBA" id="ARBA00011738"/>
    </source>
</evidence>
<comment type="subunit">
    <text evidence="6">Homodimer.</text>
</comment>
<dbReference type="InterPro" id="IPR005475">
    <property type="entry name" value="Transketolase-like_Pyr-bd"/>
</dbReference>
<sequence length="672" mass="72060">MDIATLRAKHPDHWMKACAIRALTLDAVAAANSGHSGMPMGMADVATVLFEKHLSFDASAPDWANRDRFILSAGHGSMLLYSLLYLTGYADMTLDQIKNFRQWGAITAGHPEHGHAKGIETTTGPLGQGIANSVGFAIAEESLRARWGSKIVDHWTYVIAGDGCLMEGVSQEALALAGKQELSRLIVLWDHNGITIDGKVSIADVTDQKARFAASGWSVFECDGHDPEDIDRAITAAKKAAGPSMIACATHIALGSSAQDTSKGHGALTDAKVVADTKAAYGWTEPAFTIPKAVKAQWEAIGARGKSAREAWEARFAALPPAKQAEFTRIFAADAPKRLAAAIRSVKKSAVETLPKIATRAASEKVLAVVNPIMGETIGGSADLTGSNNTKTPDLGTFEPGNRKGRYIYYGIREHGMASAMNGLALHGGVRPYGGTFMCFTDYARPAMRLSALMGIPVVYVMTHDSIGLGEDGPTHQPVEHLAISRATPNMNVFRPADLVETAEAWEIALTTKTTPSVLALSRQNLPTVRTTHTGQNMVARGAYVLAEAEGKRQAILMATGSEVEIALKARELLQAQGIGTRVVSMPCWELFEQQDDAWRRKVLPPGPVRVAIEAAVRFGWDRWLMGEGGRREKAGFIGMQGFGASAPAERLYAEFGITAEHTVAEVKRLLG</sequence>
<feature type="binding site" evidence="18">
    <location>
        <position position="192"/>
    </location>
    <ligand>
        <name>Mg(2+)</name>
        <dbReference type="ChEBI" id="CHEBI:18420"/>
    </ligand>
</feature>
<dbReference type="InterPro" id="IPR005474">
    <property type="entry name" value="Transketolase_N"/>
</dbReference>
<feature type="site" description="Important for catalytic activity" evidence="19">
    <location>
        <position position="265"/>
    </location>
</feature>
<dbReference type="InterPro" id="IPR005478">
    <property type="entry name" value="Transketolase_bac-like"/>
</dbReference>
<evidence type="ECO:0000256" key="16">
    <source>
        <dbReference type="PIRSR" id="PIRSR605478-2"/>
    </source>
</evidence>
<feature type="binding site" evidence="18">
    <location>
        <position position="162"/>
    </location>
    <ligand>
        <name>Mg(2+)</name>
        <dbReference type="ChEBI" id="CHEBI:18420"/>
    </ligand>
</feature>
<keyword evidence="12 17" id="KW-0786">Thiamine pyrophosphate</keyword>
<evidence type="ECO:0000256" key="17">
    <source>
        <dbReference type="PIRSR" id="PIRSR605478-3"/>
    </source>
</evidence>
<gene>
    <name evidence="21" type="primary">tkt</name>
    <name evidence="21" type="ORF">DI533_01540</name>
</gene>
<feature type="active site" description="Proton donor" evidence="15">
    <location>
        <position position="414"/>
    </location>
</feature>
<dbReference type="InterPro" id="IPR020826">
    <property type="entry name" value="Transketolase_BS"/>
</dbReference>
<dbReference type="InterPro" id="IPR029061">
    <property type="entry name" value="THDP-binding"/>
</dbReference>
<dbReference type="Pfam" id="PF00456">
    <property type="entry name" value="Transketolase_N"/>
    <property type="match status" value="1"/>
</dbReference>
<feature type="binding site" evidence="16">
    <location>
        <position position="464"/>
    </location>
    <ligand>
        <name>substrate</name>
    </ligand>
</feature>
<dbReference type="NCBIfam" id="TIGR00232">
    <property type="entry name" value="tktlase_bact"/>
    <property type="match status" value="1"/>
</dbReference>
<feature type="binding site" evidence="17">
    <location>
        <position position="163"/>
    </location>
    <ligand>
        <name>thiamine diphosphate</name>
        <dbReference type="ChEBI" id="CHEBI:58937"/>
    </ligand>
</feature>
<dbReference type="PROSITE" id="PS00802">
    <property type="entry name" value="TRANSKETOLASE_2"/>
    <property type="match status" value="1"/>
</dbReference>
<comment type="similarity">
    <text evidence="5">Belongs to the transketolase family.</text>
</comment>
<evidence type="ECO:0000256" key="10">
    <source>
        <dbReference type="ARBA" id="ARBA00022837"/>
    </source>
</evidence>
<dbReference type="EMBL" id="QFQS01000001">
    <property type="protein sequence ID" value="PZQ99392.1"/>
    <property type="molecule type" value="Genomic_DNA"/>
</dbReference>
<evidence type="ECO:0000256" key="2">
    <source>
        <dbReference type="ARBA" id="ARBA00001941"/>
    </source>
</evidence>
<evidence type="ECO:0000256" key="3">
    <source>
        <dbReference type="ARBA" id="ARBA00004959"/>
    </source>
</evidence>
<dbReference type="InterPro" id="IPR033247">
    <property type="entry name" value="Transketolase_fam"/>
</dbReference>
<feature type="binding site" evidence="17">
    <location>
        <begin position="124"/>
        <end position="126"/>
    </location>
    <ligand>
        <name>thiamine diphosphate</name>
        <dbReference type="ChEBI" id="CHEBI:58937"/>
    </ligand>
</feature>
<dbReference type="Gene3D" id="3.40.50.920">
    <property type="match status" value="1"/>
</dbReference>
<dbReference type="InterPro" id="IPR009014">
    <property type="entry name" value="Transketo_C/PFOR_II"/>
</dbReference>
<feature type="binding site" evidence="17">
    <location>
        <position position="440"/>
    </location>
    <ligand>
        <name>thiamine diphosphate</name>
        <dbReference type="ChEBI" id="CHEBI:58937"/>
    </ligand>
</feature>
<feature type="binding site" evidence="18">
    <location>
        <position position="194"/>
    </location>
    <ligand>
        <name>Mg(2+)</name>
        <dbReference type="ChEBI" id="CHEBI:18420"/>
    </ligand>
</feature>
<evidence type="ECO:0000256" key="14">
    <source>
        <dbReference type="NCBIfam" id="TIGR00232"/>
    </source>
</evidence>
<dbReference type="FunFam" id="3.40.50.920:FF:000003">
    <property type="entry name" value="Transketolase"/>
    <property type="match status" value="1"/>
</dbReference>
<dbReference type="InterPro" id="IPR055152">
    <property type="entry name" value="Transketolase-like_C_2"/>
</dbReference>
<evidence type="ECO:0000256" key="4">
    <source>
        <dbReference type="ARBA" id="ARBA00005215"/>
    </source>
</evidence>
<dbReference type="Pfam" id="PF02779">
    <property type="entry name" value="Transket_pyr"/>
    <property type="match status" value="1"/>
</dbReference>
<evidence type="ECO:0000256" key="19">
    <source>
        <dbReference type="PIRSR" id="PIRSR605478-5"/>
    </source>
</evidence>
<comment type="pathway">
    <text evidence="4">Carbohydrate biosynthesis; Calvin cycle.</text>
</comment>
<comment type="cofactor">
    <cofactor evidence="17">
        <name>thiamine diphosphate</name>
        <dbReference type="ChEBI" id="CHEBI:58937"/>
    </cofactor>
    <text evidence="17">Binds 1 thiamine pyrophosphate per subunit. During the reaction, the substrate forms a covalent intermediate with the cofactor.</text>
</comment>
<feature type="binding site" evidence="16">
    <location>
        <position position="476"/>
    </location>
    <ligand>
        <name>substrate</name>
    </ligand>
</feature>
<keyword evidence="8" id="KW-0808">Transferase</keyword>
<dbReference type="GO" id="GO:0046872">
    <property type="term" value="F:metal ion binding"/>
    <property type="evidence" value="ECO:0007669"/>
    <property type="project" value="UniProtKB-KW"/>
</dbReference>
<keyword evidence="9 18" id="KW-0479">Metal-binding</keyword>